<feature type="transmembrane region" description="Helical" evidence="6">
    <location>
        <begin position="23"/>
        <end position="43"/>
    </location>
</feature>
<comment type="caution">
    <text evidence="8">The sequence shown here is derived from an EMBL/GenBank/DDBJ whole genome shotgun (WGS) entry which is preliminary data.</text>
</comment>
<evidence type="ECO:0000256" key="3">
    <source>
        <dbReference type="ARBA" id="ARBA00022989"/>
    </source>
</evidence>
<keyword evidence="4 6" id="KW-0472">Membrane</keyword>
<feature type="region of interest" description="Disordered" evidence="5">
    <location>
        <begin position="301"/>
        <end position="356"/>
    </location>
</feature>
<feature type="domain" description="G-protein coupled receptors family 2 profile 2" evidence="7">
    <location>
        <begin position="1"/>
        <end position="100"/>
    </location>
</feature>
<keyword evidence="2 6" id="KW-0812">Transmembrane</keyword>
<dbReference type="GO" id="GO:0004930">
    <property type="term" value="F:G protein-coupled receptor activity"/>
    <property type="evidence" value="ECO:0007669"/>
    <property type="project" value="TreeGrafter"/>
</dbReference>
<keyword evidence="9" id="KW-1185">Reference proteome</keyword>
<evidence type="ECO:0000313" key="9">
    <source>
        <dbReference type="Proteomes" id="UP001251528"/>
    </source>
</evidence>
<dbReference type="PROSITE" id="PS50261">
    <property type="entry name" value="G_PROTEIN_RECEP_F2_4"/>
    <property type="match status" value="1"/>
</dbReference>
<dbReference type="Gene3D" id="1.20.1070.10">
    <property type="entry name" value="Rhodopsin 7-helix transmembrane proteins"/>
    <property type="match status" value="1"/>
</dbReference>
<dbReference type="GO" id="GO:0005886">
    <property type="term" value="C:plasma membrane"/>
    <property type="evidence" value="ECO:0007669"/>
    <property type="project" value="TreeGrafter"/>
</dbReference>
<gene>
    <name evidence="8" type="ORF">QQS21_009369</name>
</gene>
<feature type="compositionally biased region" description="Polar residues" evidence="5">
    <location>
        <begin position="325"/>
        <end position="350"/>
    </location>
</feature>
<dbReference type="InterPro" id="IPR017981">
    <property type="entry name" value="GPCR_2-like_7TM"/>
</dbReference>
<protein>
    <recommendedName>
        <fullName evidence="7">G-protein coupled receptors family 2 profile 2 domain-containing protein</fullName>
    </recommendedName>
</protein>
<proteinExistence type="predicted"/>
<accession>A0AAJ0CJR7</accession>
<feature type="transmembrane region" description="Helical" evidence="6">
    <location>
        <begin position="220"/>
        <end position="239"/>
    </location>
</feature>
<dbReference type="PANTHER" id="PTHR23112:SF22">
    <property type="entry name" value="G-PROTEIN COUPLED RECEPTOR"/>
    <property type="match status" value="1"/>
</dbReference>
<dbReference type="Pfam" id="PF05462">
    <property type="entry name" value="Dicty_CAR"/>
    <property type="match status" value="1"/>
</dbReference>
<reference evidence="8" key="1">
    <citation type="submission" date="2023-06" db="EMBL/GenBank/DDBJ databases">
        <title>Conoideocrella luteorostrata (Hypocreales: Clavicipitaceae), a potential biocontrol fungus for elongate hemlock scale in United States Christmas tree production areas.</title>
        <authorList>
            <person name="Barrett H."/>
            <person name="Lovett B."/>
            <person name="Macias A.M."/>
            <person name="Stajich J.E."/>
            <person name="Kasson M.T."/>
        </authorList>
    </citation>
    <scope>NUCLEOTIDE SEQUENCE</scope>
    <source>
        <strain evidence="8">ARSEF 14590</strain>
    </source>
</reference>
<name>A0AAJ0CJR7_9HYPO</name>
<evidence type="ECO:0000256" key="1">
    <source>
        <dbReference type="ARBA" id="ARBA00004141"/>
    </source>
</evidence>
<sequence length="356" mass="40490">MAINVYLTFYLKFDSKRLRKMEVPYLIACYGIPAIPAIAFLFIKNSEGKRVYGNATLWCWISNEWDILRIVMFYGPVWVIIFITMFIYLRAGRTIYEKRKQLQDFHSSDPDPLSVNGEAITTIKTTEVTVTTEVADERGIRLNPIDRRDMVAGPSSRGPNGVYSVHITAESQPNTMHVNDEATQPMQSTAIQQKSSTQPINPRRTANIARRRNHELNNAAWSYTKCAILFFTAILITWIPSSANRVYSLVHKGDVSIPLEFLSAFVLPLQGFWNAVIYATTSWSACLDFFHTLKLKKPSAAAEHVGTRRHNEVKTSSPQRRRNQFRSPTSSRTFESDSTTELAKTRTPSADGSRRR</sequence>
<evidence type="ECO:0000256" key="4">
    <source>
        <dbReference type="ARBA" id="ARBA00023136"/>
    </source>
</evidence>
<dbReference type="Proteomes" id="UP001251528">
    <property type="component" value="Unassembled WGS sequence"/>
</dbReference>
<dbReference type="EMBL" id="JASWJB010000237">
    <property type="protein sequence ID" value="KAK2592924.1"/>
    <property type="molecule type" value="Genomic_DNA"/>
</dbReference>
<evidence type="ECO:0000313" key="8">
    <source>
        <dbReference type="EMBL" id="KAK2592924.1"/>
    </source>
</evidence>
<comment type="subcellular location">
    <subcellularLocation>
        <location evidence="1">Membrane</location>
        <topology evidence="1">Multi-pass membrane protein</topology>
    </subcellularLocation>
</comment>
<organism evidence="8 9">
    <name type="scientific">Conoideocrella luteorostrata</name>
    <dbReference type="NCBI Taxonomy" id="1105319"/>
    <lineage>
        <taxon>Eukaryota</taxon>
        <taxon>Fungi</taxon>
        <taxon>Dikarya</taxon>
        <taxon>Ascomycota</taxon>
        <taxon>Pezizomycotina</taxon>
        <taxon>Sordariomycetes</taxon>
        <taxon>Hypocreomycetidae</taxon>
        <taxon>Hypocreales</taxon>
        <taxon>Clavicipitaceae</taxon>
        <taxon>Conoideocrella</taxon>
    </lineage>
</organism>
<keyword evidence="3 6" id="KW-1133">Transmembrane helix</keyword>
<evidence type="ECO:0000256" key="6">
    <source>
        <dbReference type="SAM" id="Phobius"/>
    </source>
</evidence>
<evidence type="ECO:0000259" key="7">
    <source>
        <dbReference type="PROSITE" id="PS50261"/>
    </source>
</evidence>
<evidence type="ECO:0000256" key="5">
    <source>
        <dbReference type="SAM" id="MobiDB-lite"/>
    </source>
</evidence>
<feature type="transmembrane region" description="Helical" evidence="6">
    <location>
        <begin position="67"/>
        <end position="89"/>
    </location>
</feature>
<dbReference type="GO" id="GO:0007166">
    <property type="term" value="P:cell surface receptor signaling pathway"/>
    <property type="evidence" value="ECO:0007669"/>
    <property type="project" value="InterPro"/>
</dbReference>
<evidence type="ECO:0000256" key="2">
    <source>
        <dbReference type="ARBA" id="ARBA00022692"/>
    </source>
</evidence>
<dbReference type="PANTHER" id="PTHR23112">
    <property type="entry name" value="G PROTEIN-COUPLED RECEPTOR 157-RELATED"/>
    <property type="match status" value="1"/>
</dbReference>
<dbReference type="SUPFAM" id="SSF81321">
    <property type="entry name" value="Family A G protein-coupled receptor-like"/>
    <property type="match status" value="1"/>
</dbReference>
<dbReference type="GO" id="GO:0007189">
    <property type="term" value="P:adenylate cyclase-activating G protein-coupled receptor signaling pathway"/>
    <property type="evidence" value="ECO:0007669"/>
    <property type="project" value="TreeGrafter"/>
</dbReference>
<dbReference type="AlphaFoldDB" id="A0AAJ0CJR7"/>